<proteinExistence type="predicted"/>
<evidence type="ECO:0000313" key="1">
    <source>
        <dbReference type="EMBL" id="CAD8842305.1"/>
    </source>
</evidence>
<protein>
    <submittedName>
        <fullName evidence="1">Uncharacterized protein</fullName>
    </submittedName>
</protein>
<sequence>MVFHLVARWQRCESSDSGTKPSSRKLELNEKDFLCRFLAMAEQRVQEEKVLEEGASFHAARLWRTRRGTSHGWPQQNWYAPIICEPSSSLSSGTSRIRFRL</sequence>
<name>A0A7S1F4B7_NOCSC</name>
<dbReference type="AlphaFoldDB" id="A0A7S1F4B7"/>
<gene>
    <name evidence="1" type="ORF">NSCI0253_LOCUS16653</name>
</gene>
<accession>A0A7S1F4B7</accession>
<organism evidence="1">
    <name type="scientific">Noctiluca scintillans</name>
    <name type="common">Sea sparkle</name>
    <name type="synonym">Red tide dinoflagellate</name>
    <dbReference type="NCBI Taxonomy" id="2966"/>
    <lineage>
        <taxon>Eukaryota</taxon>
        <taxon>Sar</taxon>
        <taxon>Alveolata</taxon>
        <taxon>Dinophyceae</taxon>
        <taxon>Noctilucales</taxon>
        <taxon>Noctilucaceae</taxon>
        <taxon>Noctiluca</taxon>
    </lineage>
</organism>
<reference evidence="1" key="1">
    <citation type="submission" date="2021-01" db="EMBL/GenBank/DDBJ databases">
        <authorList>
            <person name="Corre E."/>
            <person name="Pelletier E."/>
            <person name="Niang G."/>
            <person name="Scheremetjew M."/>
            <person name="Finn R."/>
            <person name="Kale V."/>
            <person name="Holt S."/>
            <person name="Cochrane G."/>
            <person name="Meng A."/>
            <person name="Brown T."/>
            <person name="Cohen L."/>
        </authorList>
    </citation>
    <scope>NUCLEOTIDE SEQUENCE</scope>
</reference>
<dbReference type="EMBL" id="HBFQ01023671">
    <property type="protein sequence ID" value="CAD8842305.1"/>
    <property type="molecule type" value="Transcribed_RNA"/>
</dbReference>